<proteinExistence type="predicted"/>
<evidence type="ECO:0000256" key="1">
    <source>
        <dbReference type="SAM" id="MobiDB-lite"/>
    </source>
</evidence>
<feature type="transmembrane region" description="Helical" evidence="2">
    <location>
        <begin position="157"/>
        <end position="180"/>
    </location>
</feature>
<dbReference type="KEGG" id="kbs:EPA93_25055"/>
<feature type="compositionally biased region" description="Low complexity" evidence="1">
    <location>
        <begin position="103"/>
        <end position="112"/>
    </location>
</feature>
<keyword evidence="2" id="KW-0472">Membrane</keyword>
<dbReference type="EMBL" id="CP035758">
    <property type="protein sequence ID" value="QBD79077.1"/>
    <property type="molecule type" value="Genomic_DNA"/>
</dbReference>
<gene>
    <name evidence="3" type="ORF">EPA93_25055</name>
</gene>
<feature type="compositionally biased region" description="Low complexity" evidence="1">
    <location>
        <begin position="63"/>
        <end position="79"/>
    </location>
</feature>
<keyword evidence="2" id="KW-0812">Transmembrane</keyword>
<dbReference type="OrthoDB" id="161075at2"/>
<evidence type="ECO:0000313" key="4">
    <source>
        <dbReference type="Proteomes" id="UP000290365"/>
    </source>
</evidence>
<keyword evidence="4" id="KW-1185">Reference proteome</keyword>
<feature type="region of interest" description="Disordered" evidence="1">
    <location>
        <begin position="28"/>
        <end position="153"/>
    </location>
</feature>
<dbReference type="Proteomes" id="UP000290365">
    <property type="component" value="Chromosome"/>
</dbReference>
<evidence type="ECO:0000256" key="2">
    <source>
        <dbReference type="SAM" id="Phobius"/>
    </source>
</evidence>
<evidence type="ECO:0000313" key="3">
    <source>
        <dbReference type="EMBL" id="QBD79077.1"/>
    </source>
</evidence>
<organism evidence="3 4">
    <name type="scientific">Ktedonosporobacter rubrisoli</name>
    <dbReference type="NCBI Taxonomy" id="2509675"/>
    <lineage>
        <taxon>Bacteria</taxon>
        <taxon>Bacillati</taxon>
        <taxon>Chloroflexota</taxon>
        <taxon>Ktedonobacteria</taxon>
        <taxon>Ktedonobacterales</taxon>
        <taxon>Ktedonosporobacteraceae</taxon>
        <taxon>Ktedonosporobacter</taxon>
    </lineage>
</organism>
<reference evidence="3 4" key="1">
    <citation type="submission" date="2019-01" db="EMBL/GenBank/DDBJ databases">
        <title>Ktedonosporobacter rubrisoli SCAWS-G2.</title>
        <authorList>
            <person name="Huang Y."/>
            <person name="Yan B."/>
        </authorList>
    </citation>
    <scope>NUCLEOTIDE SEQUENCE [LARGE SCALE GENOMIC DNA]</scope>
    <source>
        <strain evidence="3 4">SCAWS-G2</strain>
    </source>
</reference>
<feature type="compositionally biased region" description="Polar residues" evidence="1">
    <location>
        <begin position="125"/>
        <end position="143"/>
    </location>
</feature>
<protein>
    <submittedName>
        <fullName evidence="3">Zinc ribbon domain-containing protein</fullName>
    </submittedName>
</protein>
<name>A0A4P6JU07_KTERU</name>
<dbReference type="AlphaFoldDB" id="A0A4P6JU07"/>
<dbReference type="RefSeq" id="WP_129890130.1">
    <property type="nucleotide sequence ID" value="NZ_CP035758.1"/>
</dbReference>
<sequence>MNCRYCNKPINAHARFCSNCGKPIAIPPPEATPSPPEALLEGDEETVEIRPLPASQHPEWAITETSTQSLQQQESAQSSHPELWEDQKQSEYSRTNTPPTLPIASIQSQTAQPAPPPAQPLALQYPTTHSTKGSKAPSATINVEPTKREGPRRSTGCCILGCLGTLVLLAVLLGAGWFFALRPYLHDTAQSQIDQATSAAIARIPPEVALLPAGPLKIQETTLNSLLNNMLGSTTLIQNPAAQISPDHIRFMFQIYGNSCAITAVPQVTNGQLAVTNMSIDGIFGLIMTPAEMTNIVNQHLLEAQKQIKHNIRSVQLLNQEIDLQLG</sequence>
<keyword evidence="2" id="KW-1133">Transmembrane helix</keyword>
<feature type="compositionally biased region" description="Basic and acidic residues" evidence="1">
    <location>
        <begin position="82"/>
        <end position="91"/>
    </location>
</feature>
<accession>A0A4P6JU07</accession>